<comment type="caution">
    <text evidence="9">The sequence shown here is derived from an EMBL/GenBank/DDBJ whole genome shotgun (WGS) entry which is preliminary data.</text>
</comment>
<evidence type="ECO:0000256" key="4">
    <source>
        <dbReference type="ARBA" id="ARBA00022989"/>
    </source>
</evidence>
<dbReference type="GO" id="GO:0004930">
    <property type="term" value="F:G protein-coupled receptor activity"/>
    <property type="evidence" value="ECO:0007669"/>
    <property type="project" value="InterPro"/>
</dbReference>
<dbReference type="EMBL" id="JBBHLL010000218">
    <property type="protein sequence ID" value="KAK7809208.1"/>
    <property type="molecule type" value="Genomic_DNA"/>
</dbReference>
<dbReference type="InterPro" id="IPR001828">
    <property type="entry name" value="ANF_lig-bd_rcpt"/>
</dbReference>
<keyword evidence="4" id="KW-1133">Transmembrane helix</keyword>
<dbReference type="PRINTS" id="PR01535">
    <property type="entry name" value="VOMERONASL2R"/>
</dbReference>
<feature type="non-terminal residue" evidence="9">
    <location>
        <position position="435"/>
    </location>
</feature>
<dbReference type="PANTHER" id="PTHR24061:SF403">
    <property type="entry name" value="VOMERONASAL 2, RECEPTOR 113-RELATED"/>
    <property type="match status" value="1"/>
</dbReference>
<organism evidence="9 10">
    <name type="scientific">Myodes glareolus</name>
    <name type="common">Bank vole</name>
    <name type="synonym">Clethrionomys glareolus</name>
    <dbReference type="NCBI Taxonomy" id="447135"/>
    <lineage>
        <taxon>Eukaryota</taxon>
        <taxon>Metazoa</taxon>
        <taxon>Chordata</taxon>
        <taxon>Craniata</taxon>
        <taxon>Vertebrata</taxon>
        <taxon>Euteleostomi</taxon>
        <taxon>Mammalia</taxon>
        <taxon>Eutheria</taxon>
        <taxon>Euarchontoglires</taxon>
        <taxon>Glires</taxon>
        <taxon>Rodentia</taxon>
        <taxon>Myomorpha</taxon>
        <taxon>Muroidea</taxon>
        <taxon>Cricetidae</taxon>
        <taxon>Arvicolinae</taxon>
        <taxon>Myodes</taxon>
    </lineage>
</organism>
<keyword evidence="5" id="KW-0472">Membrane</keyword>
<evidence type="ECO:0000259" key="8">
    <source>
        <dbReference type="Pfam" id="PF01094"/>
    </source>
</evidence>
<dbReference type="FunFam" id="3.40.50.2300:FF:000024">
    <property type="entry name" value="Vomeronasal 2, receptor 73"/>
    <property type="match status" value="1"/>
</dbReference>
<dbReference type="SUPFAM" id="SSF53822">
    <property type="entry name" value="Periplasmic binding protein-like I"/>
    <property type="match status" value="1"/>
</dbReference>
<sequence>MEQNNDKDEDLVKDCTFMLTSVQWPVERDYFKNILNMHMIPVTIHLYMSRPKVHYNQVLISSTKDYHLRPTENIQFALALTFSIDEVNRNPDLLPNTSLVLQFPEGGCKNMSQLHSRLHFSEKNNNDILPNYICMEDTTCIVLLTGPNWAASAVSGTVINLYISQQLLQLTYGPFHPLLSNREQFPFLYQMAPKGTSLALGMVSLMLHFNWNWIGLAISDNDQGTQFLSHLRREMEKNKICFAFLNMIPVEMHLYLSRAKVYYNQIITSSTNVVIIYGDTDSALAVGFRRWKSLGIQRLWIATSQWDVTTIKADFTLNSTYGTLAFAHHHAEISHFKSFVQTLNPIKYSNEYLARLEWMKLNCEVSAFKCKTLKNCVSNTSVQWLKVQTLDMAFSDNCYDIYNAVYTVAHALHEMILQVYNQPMDNGKEYYGHCL</sequence>
<dbReference type="InterPro" id="IPR028082">
    <property type="entry name" value="Peripla_BP_I"/>
</dbReference>
<evidence type="ECO:0000256" key="5">
    <source>
        <dbReference type="ARBA" id="ARBA00023136"/>
    </source>
</evidence>
<feature type="domain" description="Receptor ligand binding region" evidence="8">
    <location>
        <begin position="77"/>
        <end position="416"/>
    </location>
</feature>
<dbReference type="PANTHER" id="PTHR24061">
    <property type="entry name" value="CALCIUM-SENSING RECEPTOR-RELATED"/>
    <property type="match status" value="1"/>
</dbReference>
<evidence type="ECO:0000256" key="1">
    <source>
        <dbReference type="ARBA" id="ARBA00004141"/>
    </source>
</evidence>
<keyword evidence="3" id="KW-0732">Signal</keyword>
<dbReference type="Proteomes" id="UP001488838">
    <property type="component" value="Unassembled WGS sequence"/>
</dbReference>
<evidence type="ECO:0000256" key="7">
    <source>
        <dbReference type="ARBA" id="ARBA00023180"/>
    </source>
</evidence>
<dbReference type="InterPro" id="IPR004073">
    <property type="entry name" value="GPCR_3_vmron_rcpt_2"/>
</dbReference>
<keyword evidence="6" id="KW-0675">Receptor</keyword>
<keyword evidence="7" id="KW-0325">Glycoprotein</keyword>
<dbReference type="PRINTS" id="PR00248">
    <property type="entry name" value="GPCRMGR"/>
</dbReference>
<dbReference type="Gene3D" id="3.40.50.2300">
    <property type="match status" value="2"/>
</dbReference>
<evidence type="ECO:0000313" key="10">
    <source>
        <dbReference type="Proteomes" id="UP001488838"/>
    </source>
</evidence>
<evidence type="ECO:0000256" key="3">
    <source>
        <dbReference type="ARBA" id="ARBA00022729"/>
    </source>
</evidence>
<evidence type="ECO:0000256" key="2">
    <source>
        <dbReference type="ARBA" id="ARBA00022692"/>
    </source>
</evidence>
<gene>
    <name evidence="9" type="ORF">U0070_025617</name>
</gene>
<accession>A0AAW0I469</accession>
<proteinExistence type="predicted"/>
<dbReference type="Pfam" id="PF01094">
    <property type="entry name" value="ANF_receptor"/>
    <property type="match status" value="1"/>
</dbReference>
<keyword evidence="10" id="KW-1185">Reference proteome</keyword>
<dbReference type="AlphaFoldDB" id="A0AAW0I469"/>
<evidence type="ECO:0000256" key="6">
    <source>
        <dbReference type="ARBA" id="ARBA00023170"/>
    </source>
</evidence>
<dbReference type="InterPro" id="IPR000068">
    <property type="entry name" value="GPCR_3_Ca_sens_rcpt-rel"/>
</dbReference>
<comment type="subcellular location">
    <subcellularLocation>
        <location evidence="1">Membrane</location>
        <topology evidence="1">Multi-pass membrane protein</topology>
    </subcellularLocation>
</comment>
<name>A0AAW0I469_MYOGA</name>
<protein>
    <recommendedName>
        <fullName evidence="8">Receptor ligand binding region domain-containing protein</fullName>
    </recommendedName>
</protein>
<reference evidence="9 10" key="1">
    <citation type="journal article" date="2023" name="bioRxiv">
        <title>Conserved and derived expression patterns and positive selection on dental genes reveal complex evolutionary context of ever-growing rodent molars.</title>
        <authorList>
            <person name="Calamari Z.T."/>
            <person name="Song A."/>
            <person name="Cohen E."/>
            <person name="Akter M."/>
            <person name="Roy R.D."/>
            <person name="Hallikas O."/>
            <person name="Christensen M.M."/>
            <person name="Li P."/>
            <person name="Marangoni P."/>
            <person name="Jernvall J."/>
            <person name="Klein O.D."/>
        </authorList>
    </citation>
    <scope>NUCLEOTIDE SEQUENCE [LARGE SCALE GENOMIC DNA]</scope>
    <source>
        <strain evidence="9">V071</strain>
    </source>
</reference>
<dbReference type="GO" id="GO:0005886">
    <property type="term" value="C:plasma membrane"/>
    <property type="evidence" value="ECO:0007669"/>
    <property type="project" value="TreeGrafter"/>
</dbReference>
<dbReference type="InterPro" id="IPR000337">
    <property type="entry name" value="GPCR_3"/>
</dbReference>
<evidence type="ECO:0000313" key="9">
    <source>
        <dbReference type="EMBL" id="KAK7809208.1"/>
    </source>
</evidence>
<keyword evidence="2" id="KW-0812">Transmembrane</keyword>